<evidence type="ECO:0000313" key="2">
    <source>
        <dbReference type="Proteomes" id="UP001139157"/>
    </source>
</evidence>
<dbReference type="RefSeq" id="WP_251917473.1">
    <property type="nucleotide sequence ID" value="NZ_JAMRXG010000018.1"/>
</dbReference>
<evidence type="ECO:0000313" key="1">
    <source>
        <dbReference type="EMBL" id="MCM6778017.1"/>
    </source>
</evidence>
<protein>
    <submittedName>
        <fullName evidence="1">Uncharacterized protein</fullName>
    </submittedName>
</protein>
<dbReference type="AlphaFoldDB" id="A0A9X2EBX2"/>
<keyword evidence="2" id="KW-1185">Reference proteome</keyword>
<reference evidence="1" key="1">
    <citation type="submission" date="2022-06" db="EMBL/GenBank/DDBJ databases">
        <title>Novel species in genus nocardia.</title>
        <authorList>
            <person name="Li F."/>
        </authorList>
    </citation>
    <scope>NUCLEOTIDE SEQUENCE</scope>
    <source>
        <strain evidence="1">CDC141</strain>
    </source>
</reference>
<sequence length="415" mass="45575">MSFLLRRNLPLAWAGWLDDFKRPPENPVKRPWVHLGDGTTADINALEELHIPSNYASNNAGGESYEFQPFTPNSGFEMEFWWPVEGLAAQGFGLYFTDTWARVGATFANAVGVRLWHRAEGLGGEEVYFVEYPSIFESGTFLGVFQSPVPFFGNTLTLRVWFDDDRWMRAWLNGNFIGARTIEPTFRLGPGRRCIRTSNTALCDAWVRWVDHYDRPSSIPSAQVWSSVFYDDFNRANGDPGNGWTQIGTNASIQNNSWSTTGTTDGSRGLIRDTGIASGKIRIEATVGGNTGINNTADSGLVLCSNSAGTQGLCANIFGNRVFLSRFSTALSSNPPTFTDFDAMQSGIAIGNGDLLAFSVYNGNAWLEVNGERVLYATGIHSVVPATNSYAGLRVERASSNNSNAWNDVRIYSGV</sequence>
<dbReference type="EMBL" id="JAMRXG010000018">
    <property type="protein sequence ID" value="MCM6778017.1"/>
    <property type="molecule type" value="Genomic_DNA"/>
</dbReference>
<proteinExistence type="predicted"/>
<name>A0A9X2EBX2_9NOCA</name>
<comment type="caution">
    <text evidence="1">The sequence shown here is derived from an EMBL/GenBank/DDBJ whole genome shotgun (WGS) entry which is preliminary data.</text>
</comment>
<dbReference type="Proteomes" id="UP001139157">
    <property type="component" value="Unassembled WGS sequence"/>
</dbReference>
<accession>A0A9X2EBX2</accession>
<organism evidence="1 2">
    <name type="scientific">Nocardia pulmonis</name>
    <dbReference type="NCBI Taxonomy" id="2951408"/>
    <lineage>
        <taxon>Bacteria</taxon>
        <taxon>Bacillati</taxon>
        <taxon>Actinomycetota</taxon>
        <taxon>Actinomycetes</taxon>
        <taxon>Mycobacteriales</taxon>
        <taxon>Nocardiaceae</taxon>
        <taxon>Nocardia</taxon>
    </lineage>
</organism>
<gene>
    <name evidence="1" type="ORF">NDR86_31490</name>
</gene>